<name>A0A9R1U380_9HYME</name>
<feature type="region of interest" description="Disordered" evidence="1">
    <location>
        <begin position="198"/>
        <end position="227"/>
    </location>
</feature>
<evidence type="ECO:0000313" key="4">
    <source>
        <dbReference type="RefSeq" id="XP_011305521.1"/>
    </source>
</evidence>
<dbReference type="RefSeq" id="XP_011305521.1">
    <property type="nucleotide sequence ID" value="XM_011307219.1"/>
</dbReference>
<proteinExistence type="predicted"/>
<feature type="chain" id="PRO_5040153568" evidence="2">
    <location>
        <begin position="25"/>
        <end position="614"/>
    </location>
</feature>
<dbReference type="GeneID" id="105268000"/>
<dbReference type="KEGG" id="fas:105268000"/>
<feature type="compositionally biased region" description="Polar residues" evidence="1">
    <location>
        <begin position="198"/>
        <end position="209"/>
    </location>
</feature>
<protein>
    <submittedName>
        <fullName evidence="4">Uncharacterized protein</fullName>
    </submittedName>
</protein>
<evidence type="ECO:0000256" key="2">
    <source>
        <dbReference type="SAM" id="SignalP"/>
    </source>
</evidence>
<organism evidence="3 4">
    <name type="scientific">Fopius arisanus</name>
    <dbReference type="NCBI Taxonomy" id="64838"/>
    <lineage>
        <taxon>Eukaryota</taxon>
        <taxon>Metazoa</taxon>
        <taxon>Ecdysozoa</taxon>
        <taxon>Arthropoda</taxon>
        <taxon>Hexapoda</taxon>
        <taxon>Insecta</taxon>
        <taxon>Pterygota</taxon>
        <taxon>Neoptera</taxon>
        <taxon>Endopterygota</taxon>
        <taxon>Hymenoptera</taxon>
        <taxon>Apocrita</taxon>
        <taxon>Ichneumonoidea</taxon>
        <taxon>Braconidae</taxon>
        <taxon>Opiinae</taxon>
        <taxon>Fopius</taxon>
    </lineage>
</organism>
<keyword evidence="2" id="KW-0732">Signal</keyword>
<accession>A0A9R1U380</accession>
<gene>
    <name evidence="4" type="primary">LOC105268000</name>
</gene>
<feature type="region of interest" description="Disordered" evidence="1">
    <location>
        <begin position="119"/>
        <end position="171"/>
    </location>
</feature>
<dbReference type="AlphaFoldDB" id="A0A9R1U380"/>
<feature type="signal peptide" evidence="2">
    <location>
        <begin position="1"/>
        <end position="24"/>
    </location>
</feature>
<dbReference type="OrthoDB" id="8062658at2759"/>
<evidence type="ECO:0000256" key="1">
    <source>
        <dbReference type="SAM" id="MobiDB-lite"/>
    </source>
</evidence>
<sequence length="614" mass="68469">MMKSFPMARKLFIWCFMLWGTCQCSSESYQHKSGINESTRIFSPRMDYDEWTPLGRGDPLKNDPTFDYVPPVLERVQYWLGDTQTTEPSSKRDVLVLGVTAKKTSPQIPEHFLKFMDTPKHPPTYLTRDFTGSTGAEPPKPLRTTKFRSPLDFKHPTKGHYPSHPETSDYYYPEKQKPYTVMLPPPLYSVANTLQFGLPQSPQKKSNYDSNDEPNYEPNSSTTSSSISFEKSNLIYHQSSHQALDWPPGKPLQAFHRPIQDNYPSNSPSITWPGPSKEDSGIFERDHHHAASMNHEIVVGPNANIIVDAGDSGDAKEMIVVGHKSPDLNMSVILANTSTTPGDFESRANVTVSVVMPTNYKDTTKSISRGTEVHLGTTFSSSSSSTSSSTSTSSFSSSFVEMSATTPFVPSTTVAPPPIMDTSWQQDQAPPPMFPMRAPPKIYRRPGFNHRPLFGGRPMGSMMMFSNEAFRPTTIRSTLGALLQKEATKVTTPTTTTTTSTTTPSTTLIADSFTTDPIFSHYKQPAAPLHGPPYLIIQGHSKVKTYKPTISKHGVPLPMETTLRPISKFEQFVNENTRRMEIKTTTEGIRRENKNDSLLNLVQKGVSAFTIFNE</sequence>
<evidence type="ECO:0000313" key="3">
    <source>
        <dbReference type="Proteomes" id="UP000694866"/>
    </source>
</evidence>
<reference evidence="4" key="1">
    <citation type="submission" date="2025-08" db="UniProtKB">
        <authorList>
            <consortium name="RefSeq"/>
        </authorList>
    </citation>
    <scope>IDENTIFICATION</scope>
    <source>
        <strain evidence="4">USDA-PBARC FA_bdor</strain>
        <tissue evidence="4">Whole organism</tissue>
    </source>
</reference>
<dbReference type="Proteomes" id="UP000694866">
    <property type="component" value="Unplaced"/>
</dbReference>
<keyword evidence="3" id="KW-1185">Reference proteome</keyword>